<comment type="caution">
    <text evidence="2">The sequence shown here is derived from an EMBL/GenBank/DDBJ whole genome shotgun (WGS) entry which is preliminary data.</text>
</comment>
<dbReference type="Pfam" id="PF11905">
    <property type="entry name" value="DUF3425"/>
    <property type="match status" value="1"/>
</dbReference>
<gene>
    <name evidence="2" type="ORF">CCUS01_09284</name>
</gene>
<keyword evidence="3" id="KW-1185">Reference proteome</keyword>
<dbReference type="EMBL" id="MPDP01000277">
    <property type="protein sequence ID" value="KAK1458620.1"/>
    <property type="molecule type" value="Genomic_DNA"/>
</dbReference>
<dbReference type="InterPro" id="IPR021833">
    <property type="entry name" value="DUF3425"/>
</dbReference>
<feature type="region of interest" description="Disordered" evidence="1">
    <location>
        <begin position="1"/>
        <end position="27"/>
    </location>
</feature>
<evidence type="ECO:0000313" key="2">
    <source>
        <dbReference type="EMBL" id="KAK1458620.1"/>
    </source>
</evidence>
<sequence>MGEWQAAHASPIDRGFIPANKGHARRSTRKDIENIILEMEPKQVEALDDEDDWTGVASAAERRRRQNRVHQRAYPSASAEPQAEMCLIPAAAPNARRPMTSSQIQEMLGIYYLLRCAGIRKNVAEFLQRASSNWTLQLPTPRDLPALTRLNAFDALARNALVLGIPVELIESDDGDSLFIHQGPERPGSSEVLPPHLSPTALQRTVKHHPWLDLFPIPKMRDNILRGIQSGEIDEDELCNALVCDLLDLDSPSKSSLVIWGDAWDLNGWELGPEFFRRWGGLVQGCPEVLTATNYWRQKRGVGKIREINSGGSLALDIT</sequence>
<dbReference type="Proteomes" id="UP001239213">
    <property type="component" value="Unassembled WGS sequence"/>
</dbReference>
<dbReference type="PANTHER" id="PTHR38116">
    <property type="entry name" value="CHROMOSOME 7, WHOLE GENOME SHOTGUN SEQUENCE"/>
    <property type="match status" value="1"/>
</dbReference>
<evidence type="ECO:0000256" key="1">
    <source>
        <dbReference type="SAM" id="MobiDB-lite"/>
    </source>
</evidence>
<evidence type="ECO:0000313" key="3">
    <source>
        <dbReference type="Proteomes" id="UP001239213"/>
    </source>
</evidence>
<dbReference type="PANTHER" id="PTHR38116:SF1">
    <property type="entry name" value="BZIP DOMAIN-CONTAINING PROTEIN"/>
    <property type="match status" value="1"/>
</dbReference>
<proteinExistence type="predicted"/>
<protein>
    <submittedName>
        <fullName evidence="2">Uncharacterized protein</fullName>
    </submittedName>
</protein>
<reference evidence="2" key="1">
    <citation type="submission" date="2016-11" db="EMBL/GenBank/DDBJ databases">
        <title>The genome sequence of Colletotrichum cuscutae.</title>
        <authorList>
            <person name="Baroncelli R."/>
        </authorList>
    </citation>
    <scope>NUCLEOTIDE SEQUENCE</scope>
    <source>
        <strain evidence="2">IMI 304802</strain>
    </source>
</reference>
<organism evidence="2 3">
    <name type="scientific">Colletotrichum cuscutae</name>
    <dbReference type="NCBI Taxonomy" id="1209917"/>
    <lineage>
        <taxon>Eukaryota</taxon>
        <taxon>Fungi</taxon>
        <taxon>Dikarya</taxon>
        <taxon>Ascomycota</taxon>
        <taxon>Pezizomycotina</taxon>
        <taxon>Sordariomycetes</taxon>
        <taxon>Hypocreomycetidae</taxon>
        <taxon>Glomerellales</taxon>
        <taxon>Glomerellaceae</taxon>
        <taxon>Colletotrichum</taxon>
        <taxon>Colletotrichum acutatum species complex</taxon>
    </lineage>
</organism>
<dbReference type="AlphaFoldDB" id="A0AAI9UKC6"/>
<accession>A0AAI9UKC6</accession>
<name>A0AAI9UKC6_9PEZI</name>